<protein>
    <submittedName>
        <fullName evidence="2">Uncharacterized protein</fullName>
    </submittedName>
</protein>
<feature type="region of interest" description="Disordered" evidence="1">
    <location>
        <begin position="1"/>
        <end position="34"/>
    </location>
</feature>
<dbReference type="AlphaFoldDB" id="A0A2N1N184"/>
<dbReference type="VEuPathDB" id="FungiDB:FUN_013529"/>
<evidence type="ECO:0000313" key="3">
    <source>
        <dbReference type="Proteomes" id="UP000233469"/>
    </source>
</evidence>
<comment type="caution">
    <text evidence="2">The sequence shown here is derived from an EMBL/GenBank/DDBJ whole genome shotgun (WGS) entry which is preliminary data.</text>
</comment>
<dbReference type="Proteomes" id="UP000233469">
    <property type="component" value="Unassembled WGS sequence"/>
</dbReference>
<sequence>MPRKTKRQQQVSKIPRKKGRYASQEQVITEETTTREIETIEESEKETGNDIIIEEWIEGEVVGDLTEGEAVEDWTEESLKEFKEVEKRFITEALHWHDDAANSIRAVYTGNSRTTLWRKNKERKKLNDDAKEMMTLDTFFKKKILRHCTHDHLHHLPFHFQKLHKIHYFPLIIFILMPRKTKRQQQVSKIPRKKGRYASQEQVITEETTTREIETIEESEKETGNDIIIEEWIEGEVVGDLTEGEAVEDWTEESLKEFKEVEKRFITEALHWHDDAANSIRAVYTGNSRTTLWRKNKERKKLNDDAKEMMTLDTFFKKKILRHCTHDHLHHLPFHFQKLHKIHYFPLIIFMYV</sequence>
<organism evidence="2 3">
    <name type="scientific">Rhizophagus irregularis</name>
    <dbReference type="NCBI Taxonomy" id="588596"/>
    <lineage>
        <taxon>Eukaryota</taxon>
        <taxon>Fungi</taxon>
        <taxon>Fungi incertae sedis</taxon>
        <taxon>Mucoromycota</taxon>
        <taxon>Glomeromycotina</taxon>
        <taxon>Glomeromycetes</taxon>
        <taxon>Glomerales</taxon>
        <taxon>Glomeraceae</taxon>
        <taxon>Rhizophagus</taxon>
    </lineage>
</organism>
<evidence type="ECO:0000313" key="2">
    <source>
        <dbReference type="EMBL" id="PKK67608.1"/>
    </source>
</evidence>
<name>A0A2N1N184_9GLOM</name>
<reference evidence="2 3" key="2">
    <citation type="submission" date="2017-10" db="EMBL/GenBank/DDBJ databases">
        <title>Extensive intraspecific genome diversity in a model arbuscular mycorrhizal fungus.</title>
        <authorList>
            <person name="Chen E.C.H."/>
            <person name="Morin E."/>
            <person name="Baudet D."/>
            <person name="Noel J."/>
            <person name="Ndikumana S."/>
            <person name="Charron P."/>
            <person name="St-Onge C."/>
            <person name="Giorgi J."/>
            <person name="Grigoriev I.V."/>
            <person name="Roux C."/>
            <person name="Martin F.M."/>
            <person name="Corradi N."/>
        </authorList>
    </citation>
    <scope>NUCLEOTIDE SEQUENCE [LARGE SCALE GENOMIC DNA]</scope>
    <source>
        <strain evidence="2 3">C2</strain>
    </source>
</reference>
<dbReference type="EMBL" id="LLXL01000939">
    <property type="protein sequence ID" value="PKK67608.1"/>
    <property type="molecule type" value="Genomic_DNA"/>
</dbReference>
<evidence type="ECO:0000256" key="1">
    <source>
        <dbReference type="SAM" id="MobiDB-lite"/>
    </source>
</evidence>
<accession>A0A2N1N184</accession>
<reference evidence="2 3" key="1">
    <citation type="submission" date="2016-04" db="EMBL/GenBank/DDBJ databases">
        <title>Genome analyses suggest a sexual origin of heterokaryosis in a supposedly ancient asexual fungus.</title>
        <authorList>
            <person name="Ropars J."/>
            <person name="Sedzielewska K."/>
            <person name="Noel J."/>
            <person name="Charron P."/>
            <person name="Farinelli L."/>
            <person name="Marton T."/>
            <person name="Kruger M."/>
            <person name="Pelin A."/>
            <person name="Brachmann A."/>
            <person name="Corradi N."/>
        </authorList>
    </citation>
    <scope>NUCLEOTIDE SEQUENCE [LARGE SCALE GENOMIC DNA]</scope>
    <source>
        <strain evidence="2 3">C2</strain>
    </source>
</reference>
<proteinExistence type="predicted"/>
<gene>
    <name evidence="2" type="ORF">RhiirC2_713986</name>
</gene>